<dbReference type="Proteomes" id="UP000315131">
    <property type="component" value="Unassembled WGS sequence"/>
</dbReference>
<reference evidence="1 2" key="1">
    <citation type="submission" date="2019-06" db="EMBL/GenBank/DDBJ databases">
        <title>Gramella sabulilitoris sp. nov., isolated from a marine sand.</title>
        <authorList>
            <person name="Yoon J.-H."/>
        </authorList>
    </citation>
    <scope>NUCLEOTIDE SEQUENCE [LARGE SCALE GENOMIC DNA]</scope>
    <source>
        <strain evidence="1 2">HSMS-1</strain>
    </source>
</reference>
<evidence type="ECO:0000313" key="1">
    <source>
        <dbReference type="EMBL" id="TRO66946.1"/>
    </source>
</evidence>
<dbReference type="RefSeq" id="WP_143409725.1">
    <property type="nucleotide sequence ID" value="NZ_VHSF01000001.1"/>
</dbReference>
<comment type="caution">
    <text evidence="1">The sequence shown here is derived from an EMBL/GenBank/DDBJ whole genome shotgun (WGS) entry which is preliminary data.</text>
</comment>
<name>A0A550I7J7_9FLAO</name>
<dbReference type="EMBL" id="VHSF01000001">
    <property type="protein sequence ID" value="TRO66946.1"/>
    <property type="molecule type" value="Genomic_DNA"/>
</dbReference>
<gene>
    <name evidence="1" type="ORF">FGM01_03385</name>
</gene>
<dbReference type="OrthoDB" id="945646at2"/>
<keyword evidence="2" id="KW-1185">Reference proteome</keyword>
<proteinExistence type="predicted"/>
<protein>
    <submittedName>
        <fullName evidence="1">Uncharacterized protein</fullName>
    </submittedName>
</protein>
<accession>A0A550I7J7</accession>
<organism evidence="1 2">
    <name type="scientific">Christiangramia sabulilitoris</name>
    <dbReference type="NCBI Taxonomy" id="2583991"/>
    <lineage>
        <taxon>Bacteria</taxon>
        <taxon>Pseudomonadati</taxon>
        <taxon>Bacteroidota</taxon>
        <taxon>Flavobacteriia</taxon>
        <taxon>Flavobacteriales</taxon>
        <taxon>Flavobacteriaceae</taxon>
        <taxon>Christiangramia</taxon>
    </lineage>
</organism>
<sequence>MKPLEMRNRYSFLIIILVFLYSAVNLYGQGSSRTKKPNLITHYNIKIVSDLSNRLDDELYPRQLEDREIISEILHIFPDVFRNYNRLAFQKDKLSYGLLNPLEFRDYNSYKDDLSLDLGAFGQDQFKRVDYVRNRSENAINTDIAKFNSAVHEIYQHALERGSFYTADTWGFFKQVVDENYFNLTNPINTVMAKDISRNIIVLLTDGFIEVANRNSINSCIDRSCELLNSHQIEKFRKYYNNLETKMSLKEAFKASGYKIKPVNNPNLKGVEVLMLELNGRSKTKSGRITKTPTDFEILKLYWKDFLTREGVKKIEIKNVQPSTDNINQIVKAFLEE</sequence>
<dbReference type="AlphaFoldDB" id="A0A550I7J7"/>
<evidence type="ECO:0000313" key="2">
    <source>
        <dbReference type="Proteomes" id="UP000315131"/>
    </source>
</evidence>